<protein>
    <submittedName>
        <fullName evidence="2">Uncharacterized protein</fullName>
    </submittedName>
</protein>
<accession>A0A2V3PPY8</accession>
<dbReference type="Proteomes" id="UP000247973">
    <property type="component" value="Unassembled WGS sequence"/>
</dbReference>
<dbReference type="EMBL" id="QICL01000007">
    <property type="protein sequence ID" value="PXV65453.1"/>
    <property type="molecule type" value="Genomic_DNA"/>
</dbReference>
<sequence>MEKDIKNNIEDSQFRDLLSGTRLEASDNLKFRIMQQIETEKALSKQQASKTRSGFGNILSILGVMYSLIAILGVGVYFTYGSKALMSPSLYMPFILITSACSVFLFISIFDDRRHYKQKK</sequence>
<reference evidence="2 3" key="1">
    <citation type="submission" date="2018-03" db="EMBL/GenBank/DDBJ databases">
        <title>Genomic Encyclopedia of Archaeal and Bacterial Type Strains, Phase II (KMG-II): from individual species to whole genera.</title>
        <authorList>
            <person name="Goeker M."/>
        </authorList>
    </citation>
    <scope>NUCLEOTIDE SEQUENCE [LARGE SCALE GENOMIC DNA]</scope>
    <source>
        <strain evidence="2 3">DSM 100214</strain>
    </source>
</reference>
<feature type="transmembrane region" description="Helical" evidence="1">
    <location>
        <begin position="90"/>
        <end position="110"/>
    </location>
</feature>
<dbReference type="AlphaFoldDB" id="A0A2V3PPY8"/>
<keyword evidence="1" id="KW-0812">Transmembrane</keyword>
<proteinExistence type="predicted"/>
<keyword evidence="3" id="KW-1185">Reference proteome</keyword>
<gene>
    <name evidence="2" type="ORF">CLV62_10745</name>
</gene>
<evidence type="ECO:0000313" key="3">
    <source>
        <dbReference type="Proteomes" id="UP000247973"/>
    </source>
</evidence>
<keyword evidence="1" id="KW-1133">Transmembrane helix</keyword>
<evidence type="ECO:0000313" key="2">
    <source>
        <dbReference type="EMBL" id="PXV65453.1"/>
    </source>
</evidence>
<organism evidence="2 3">
    <name type="scientific">Dysgonomonas alginatilytica</name>
    <dbReference type="NCBI Taxonomy" id="1605892"/>
    <lineage>
        <taxon>Bacteria</taxon>
        <taxon>Pseudomonadati</taxon>
        <taxon>Bacteroidota</taxon>
        <taxon>Bacteroidia</taxon>
        <taxon>Bacteroidales</taxon>
        <taxon>Dysgonomonadaceae</taxon>
        <taxon>Dysgonomonas</taxon>
    </lineage>
</organism>
<dbReference type="RefSeq" id="WP_110310183.1">
    <property type="nucleotide sequence ID" value="NZ_QICL01000007.1"/>
</dbReference>
<dbReference type="OrthoDB" id="997508at2"/>
<evidence type="ECO:0000256" key="1">
    <source>
        <dbReference type="SAM" id="Phobius"/>
    </source>
</evidence>
<comment type="caution">
    <text evidence="2">The sequence shown here is derived from an EMBL/GenBank/DDBJ whole genome shotgun (WGS) entry which is preliminary data.</text>
</comment>
<feature type="transmembrane region" description="Helical" evidence="1">
    <location>
        <begin position="55"/>
        <end position="78"/>
    </location>
</feature>
<keyword evidence="1" id="KW-0472">Membrane</keyword>
<name>A0A2V3PPY8_9BACT</name>